<sequence length="702" mass="79283">MSQFSEYLLQIGLESYQTLLEENGYDDPDLISELTEEELVSIGVKRGHAKRAFLKAQDRNSTTVTTSSSSSSSSTTSTSSTNAPPATPTNPPPSKKIVMGKKGDDESDDEDKSDIAPSSSFGGPKLQSKVLCEGFLQKKGEEGFFGSKVWSKRYFKLFEEGRIAYYKNQQDVAYINIIELRGALSCEEFAGKQYAFKISMKTSARVYYLLAPNPGDKSRWISTLQQTRKLSVDGSVPIWIRNLPRKIDDRSVHFLSLSDPNAFVAEQTYHCDPITPEKMLEKLIGLTIEVSVPRDDHFSHPVTFKGELQYFAKQKSYALVNQEDNSVHFLGSAEHVTFNLLENKIADGVFRPSSLEWIVKSQEKDHLFKLSYNASDLFKWFASYSIILNPKETEMELRGFYTIKNKSGKTFENANLILIREPEDPATKKDEKKDEGSSLPIPMPKLGMFKFGKLPIPGLGGGSTKVDHGPDKRSFKYTYPERTTLRDNETKQLCFVSAKMPVKSVDYITYATPKYTKYASIDKSHGSDITTGQVDSALIFTWDKGFPLPGGQVKLQRQNKDGFGSDIVNTFNLSHYNPNDIILVPLQSLGRVSASRKQTGYNLDIDQLYCVETFELRVNNGREEEVRVILEESLYRWENYEITYDSIPHSRHPTHPRKIQWHLTIPPLDGVTINYSVFYSGLCIPESMMPKKEPTAATPPKK</sequence>
<name>F4PGW1_CACFS</name>
<dbReference type="Proteomes" id="UP000007797">
    <property type="component" value="Unassembled WGS sequence"/>
</dbReference>
<dbReference type="PROSITE" id="PS50003">
    <property type="entry name" value="PH_DOMAIN"/>
    <property type="match status" value="1"/>
</dbReference>
<dbReference type="GeneID" id="14877074"/>
<dbReference type="AlphaFoldDB" id="F4PGW1"/>
<evidence type="ECO:0000259" key="2">
    <source>
        <dbReference type="PROSITE" id="PS50003"/>
    </source>
</evidence>
<dbReference type="Gene3D" id="1.10.150.50">
    <property type="entry name" value="Transcription Factor, Ets-1"/>
    <property type="match status" value="1"/>
</dbReference>
<organism evidence="4 5">
    <name type="scientific">Cavenderia fasciculata</name>
    <name type="common">Slime mold</name>
    <name type="synonym">Dictyostelium fasciculatum</name>
    <dbReference type="NCBI Taxonomy" id="261658"/>
    <lineage>
        <taxon>Eukaryota</taxon>
        <taxon>Amoebozoa</taxon>
        <taxon>Evosea</taxon>
        <taxon>Eumycetozoa</taxon>
        <taxon>Dictyostelia</taxon>
        <taxon>Acytosteliales</taxon>
        <taxon>Cavenderiaceae</taxon>
        <taxon>Cavenderia</taxon>
    </lineage>
</organism>
<evidence type="ECO:0000313" key="5">
    <source>
        <dbReference type="Proteomes" id="UP000007797"/>
    </source>
</evidence>
<feature type="region of interest" description="Disordered" evidence="1">
    <location>
        <begin position="52"/>
        <end position="122"/>
    </location>
</feature>
<accession>F4PGW1</accession>
<evidence type="ECO:0000256" key="1">
    <source>
        <dbReference type="SAM" id="MobiDB-lite"/>
    </source>
</evidence>
<feature type="compositionally biased region" description="Pro residues" evidence="1">
    <location>
        <begin position="85"/>
        <end position="94"/>
    </location>
</feature>
<dbReference type="PANTHER" id="PTHR14336:SF8">
    <property type="entry name" value="PROTEIN OPY1"/>
    <property type="match status" value="1"/>
</dbReference>
<evidence type="ECO:0000259" key="3">
    <source>
        <dbReference type="PROSITE" id="PS50105"/>
    </source>
</evidence>
<dbReference type="SUPFAM" id="SSF47769">
    <property type="entry name" value="SAM/Pointed domain"/>
    <property type="match status" value="1"/>
</dbReference>
<gene>
    <name evidence="4" type="ORF">DFA_03190</name>
</gene>
<dbReference type="CDD" id="cd00821">
    <property type="entry name" value="PH"/>
    <property type="match status" value="1"/>
</dbReference>
<dbReference type="OrthoDB" id="1919336at2759"/>
<dbReference type="GO" id="GO:0044351">
    <property type="term" value="P:macropinocytosis"/>
    <property type="evidence" value="ECO:0007669"/>
    <property type="project" value="EnsemblProtists"/>
</dbReference>
<dbReference type="PANTHER" id="PTHR14336">
    <property type="entry name" value="TANDEM PH DOMAIN CONTAINING PROTEIN"/>
    <property type="match status" value="1"/>
</dbReference>
<dbReference type="InterPro" id="IPR001849">
    <property type="entry name" value="PH_domain"/>
</dbReference>
<feature type="domain" description="SAM" evidence="3">
    <location>
        <begin position="1"/>
        <end position="56"/>
    </location>
</feature>
<dbReference type="SUPFAM" id="SSF50729">
    <property type="entry name" value="PH domain-like"/>
    <property type="match status" value="1"/>
</dbReference>
<dbReference type="InterPro" id="IPR011993">
    <property type="entry name" value="PH-like_dom_sf"/>
</dbReference>
<dbReference type="STRING" id="1054147.F4PGW1"/>
<keyword evidence="5" id="KW-1185">Reference proteome</keyword>
<proteinExistence type="predicted"/>
<dbReference type="InterPro" id="IPR051707">
    <property type="entry name" value="PI-Interact_SigTrans_Reg"/>
</dbReference>
<feature type="domain" description="PH" evidence="2">
    <location>
        <begin position="129"/>
        <end position="229"/>
    </location>
</feature>
<dbReference type="KEGG" id="dfa:DFA_03190"/>
<dbReference type="Pfam" id="PF00536">
    <property type="entry name" value="SAM_1"/>
    <property type="match status" value="1"/>
</dbReference>
<protein>
    <recommendedName>
        <fullName evidence="6">PH domain-containing protein</fullName>
    </recommendedName>
</protein>
<reference evidence="5" key="1">
    <citation type="journal article" date="2011" name="Genome Res.">
        <title>Phylogeny-wide analysis of social amoeba genomes highlights ancient origins for complex intercellular communication.</title>
        <authorList>
            <person name="Heidel A.J."/>
            <person name="Lawal H.M."/>
            <person name="Felder M."/>
            <person name="Schilde C."/>
            <person name="Helps N.R."/>
            <person name="Tunggal B."/>
            <person name="Rivero F."/>
            <person name="John U."/>
            <person name="Schleicher M."/>
            <person name="Eichinger L."/>
            <person name="Platzer M."/>
            <person name="Noegel A.A."/>
            <person name="Schaap P."/>
            <person name="Gloeckner G."/>
        </authorList>
    </citation>
    <scope>NUCLEOTIDE SEQUENCE [LARGE SCALE GENOMIC DNA]</scope>
    <source>
        <strain evidence="5">SH3</strain>
    </source>
</reference>
<dbReference type="PROSITE" id="PS50105">
    <property type="entry name" value="SAM_DOMAIN"/>
    <property type="match status" value="1"/>
</dbReference>
<dbReference type="OMA" id="RDDHFDE"/>
<dbReference type="EMBL" id="GL883006">
    <property type="protein sequence ID" value="EGG24945.1"/>
    <property type="molecule type" value="Genomic_DNA"/>
</dbReference>
<dbReference type="InterPro" id="IPR013761">
    <property type="entry name" value="SAM/pointed_sf"/>
</dbReference>
<dbReference type="Pfam" id="PF00169">
    <property type="entry name" value="PH"/>
    <property type="match status" value="1"/>
</dbReference>
<dbReference type="InterPro" id="IPR001660">
    <property type="entry name" value="SAM"/>
</dbReference>
<evidence type="ECO:0008006" key="6">
    <source>
        <dbReference type="Google" id="ProtNLM"/>
    </source>
</evidence>
<dbReference type="RefSeq" id="XP_004362796.1">
    <property type="nucleotide sequence ID" value="XM_004362739.1"/>
</dbReference>
<feature type="compositionally biased region" description="Low complexity" evidence="1">
    <location>
        <begin position="61"/>
        <end position="84"/>
    </location>
</feature>
<evidence type="ECO:0000313" key="4">
    <source>
        <dbReference type="EMBL" id="EGG24945.1"/>
    </source>
</evidence>
<dbReference type="Gene3D" id="2.30.29.30">
    <property type="entry name" value="Pleckstrin-homology domain (PH domain)/Phosphotyrosine-binding domain (PTB)"/>
    <property type="match status" value="1"/>
</dbReference>
<dbReference type="SMART" id="SM00233">
    <property type="entry name" value="PH"/>
    <property type="match status" value="1"/>
</dbReference>